<feature type="domain" description="Rhodanese" evidence="3">
    <location>
        <begin position="163"/>
        <end position="274"/>
    </location>
</feature>
<evidence type="ECO:0000256" key="2">
    <source>
        <dbReference type="RuleBase" id="RU000507"/>
    </source>
</evidence>
<dbReference type="PANTHER" id="PTHR43855:SF1">
    <property type="entry name" value="THIOSULFATE SULFURTRANSFERASE"/>
    <property type="match status" value="1"/>
</dbReference>
<dbReference type="Proteomes" id="UP000254266">
    <property type="component" value="Unassembled WGS sequence"/>
</dbReference>
<dbReference type="PROSITE" id="PS00683">
    <property type="entry name" value="RHODANESE_2"/>
    <property type="match status" value="1"/>
</dbReference>
<evidence type="ECO:0000313" key="5">
    <source>
        <dbReference type="Proteomes" id="UP000254266"/>
    </source>
</evidence>
<name>A0A370DAI8_9GAMM</name>
<comment type="caution">
    <text evidence="4">The sequence shown here is derived from an EMBL/GenBank/DDBJ whole genome shotgun (WGS) entry which is preliminary data.</text>
</comment>
<dbReference type="InterPro" id="IPR001763">
    <property type="entry name" value="Rhodanese-like_dom"/>
</dbReference>
<dbReference type="Pfam" id="PF00581">
    <property type="entry name" value="Rhodanese"/>
    <property type="match status" value="2"/>
</dbReference>
<organism evidence="4 5">
    <name type="scientific">endosymbiont of Galathealinum brachiosum</name>
    <dbReference type="NCBI Taxonomy" id="2200906"/>
    <lineage>
        <taxon>Bacteria</taxon>
        <taxon>Pseudomonadati</taxon>
        <taxon>Pseudomonadota</taxon>
        <taxon>Gammaproteobacteria</taxon>
        <taxon>sulfur-oxidizing symbionts</taxon>
    </lineage>
</organism>
<evidence type="ECO:0000256" key="1">
    <source>
        <dbReference type="ARBA" id="ARBA00022737"/>
    </source>
</evidence>
<proteinExistence type="predicted"/>
<dbReference type="InterPro" id="IPR051126">
    <property type="entry name" value="Thiosulfate_sulfurtransferase"/>
</dbReference>
<keyword evidence="5" id="KW-1185">Reference proteome</keyword>
<dbReference type="EMBL" id="QFXC01000013">
    <property type="protein sequence ID" value="RDH81384.1"/>
    <property type="molecule type" value="Genomic_DNA"/>
</dbReference>
<dbReference type="Gene3D" id="3.40.250.10">
    <property type="entry name" value="Rhodanese-like domain"/>
    <property type="match status" value="2"/>
</dbReference>
<dbReference type="SMART" id="SM00450">
    <property type="entry name" value="RHOD"/>
    <property type="match status" value="2"/>
</dbReference>
<feature type="domain" description="Rhodanese" evidence="3">
    <location>
        <begin position="25"/>
        <end position="132"/>
    </location>
</feature>
<dbReference type="InterPro" id="IPR001307">
    <property type="entry name" value="Thiosulphate_STrfase_CS"/>
</dbReference>
<dbReference type="InterPro" id="IPR036873">
    <property type="entry name" value="Rhodanese-like_dom_sf"/>
</dbReference>
<dbReference type="PANTHER" id="PTHR43855">
    <property type="entry name" value="THIOSULFATE SULFURTRANSFERASE"/>
    <property type="match status" value="1"/>
</dbReference>
<keyword evidence="2" id="KW-0808">Transferase</keyword>
<keyword evidence="1" id="KW-0677">Repeat</keyword>
<reference evidence="4 5" key="1">
    <citation type="journal article" date="2018" name="ISME J.">
        <title>Endosymbiont genomes yield clues of tubeworm success.</title>
        <authorList>
            <person name="Li Y."/>
            <person name="Liles M.R."/>
            <person name="Halanych K.M."/>
        </authorList>
    </citation>
    <scope>NUCLEOTIDE SEQUENCE [LARGE SCALE GENOMIC DNA]</scope>
    <source>
        <strain evidence="4">A1464</strain>
    </source>
</reference>
<dbReference type="GO" id="GO:0004792">
    <property type="term" value="F:thiosulfate-cyanide sulfurtransferase activity"/>
    <property type="evidence" value="ECO:0007669"/>
    <property type="project" value="InterPro"/>
</dbReference>
<evidence type="ECO:0000313" key="4">
    <source>
        <dbReference type="EMBL" id="RDH81384.1"/>
    </source>
</evidence>
<gene>
    <name evidence="4" type="ORF">DIZ80_14950</name>
</gene>
<dbReference type="SUPFAM" id="SSF52821">
    <property type="entry name" value="Rhodanese/Cell cycle control phosphatase"/>
    <property type="match status" value="2"/>
</dbReference>
<dbReference type="AlphaFoldDB" id="A0A370DAI8"/>
<accession>A0A370DAI8</accession>
<dbReference type="CDD" id="cd01449">
    <property type="entry name" value="TST_Repeat_2"/>
    <property type="match status" value="1"/>
</dbReference>
<protein>
    <recommendedName>
        <fullName evidence="2">Sulfurtransferase</fullName>
    </recommendedName>
</protein>
<dbReference type="CDD" id="cd01448">
    <property type="entry name" value="TST_Repeat_1"/>
    <property type="match status" value="1"/>
</dbReference>
<sequence>MSKVAVAGLAGQVLVDIHWLVKHQNDDGLVIVDARSYEEYKKGHIKGAVNIPVGDTFNPVSNTDRVGNLRHISALFSNAGIRNDHKIVIYDGNTYIDAGRVFWVLEVYGHKNVMLLDGGITGWSVYSGQSLSQVIVKPEKTVYIPAVEPERLVTKLSMHLALSDKRKVIIDARTKEEFTGIESIALRSGHIPNAVSIPWTENFIEIDGIKMLKPIEELQFIYNDIAQDKQVLLYCNKGKQSSLSYTILRQLGHDAAHYDGSWYEWGNDESLPIENIK</sequence>
<dbReference type="PROSITE" id="PS50206">
    <property type="entry name" value="RHODANESE_3"/>
    <property type="match status" value="2"/>
</dbReference>
<evidence type="ECO:0000259" key="3">
    <source>
        <dbReference type="PROSITE" id="PS50206"/>
    </source>
</evidence>